<dbReference type="InterPro" id="IPR036390">
    <property type="entry name" value="WH_DNA-bd_sf"/>
</dbReference>
<keyword evidence="3" id="KW-1185">Reference proteome</keyword>
<protein>
    <submittedName>
        <fullName evidence="2">Metalloregulator ArsR/SmtB family transcription factor</fullName>
    </submittedName>
</protein>
<organism evidence="2 3">
    <name type="scientific">Nannocystis pusilla</name>
    <dbReference type="NCBI Taxonomy" id="889268"/>
    <lineage>
        <taxon>Bacteria</taxon>
        <taxon>Pseudomonadati</taxon>
        <taxon>Myxococcota</taxon>
        <taxon>Polyangia</taxon>
        <taxon>Nannocystales</taxon>
        <taxon>Nannocystaceae</taxon>
        <taxon>Nannocystis</taxon>
    </lineage>
</organism>
<dbReference type="Pfam" id="PF12840">
    <property type="entry name" value="HTH_20"/>
    <property type="match status" value="1"/>
</dbReference>
<sequence>MSLDHTLAALADPTRRAILQRLSGGEARVTDVAARFPISLNSVSKHIRVLERAGLVRRRVAGREHLLTLDQRPLDEVAAWVEQTRAFWSKRLDALEALLVAEDDHDHKEQP</sequence>
<dbReference type="InterPro" id="IPR036388">
    <property type="entry name" value="WH-like_DNA-bd_sf"/>
</dbReference>
<gene>
    <name evidence="2" type="ORF">K7C98_04925</name>
</gene>
<dbReference type="InterPro" id="IPR001845">
    <property type="entry name" value="HTH_ArsR_DNA-bd_dom"/>
</dbReference>
<reference evidence="2" key="1">
    <citation type="submission" date="2021-08" db="EMBL/GenBank/DDBJ databases">
        <authorList>
            <person name="Stevens D.C."/>
        </authorList>
    </citation>
    <scope>NUCLEOTIDE SEQUENCE</scope>
    <source>
        <strain evidence="2">DSM 53165</strain>
    </source>
</reference>
<dbReference type="PROSITE" id="PS50987">
    <property type="entry name" value="HTH_ARSR_2"/>
    <property type="match status" value="1"/>
</dbReference>
<dbReference type="CDD" id="cd00090">
    <property type="entry name" value="HTH_ARSR"/>
    <property type="match status" value="1"/>
</dbReference>
<dbReference type="Proteomes" id="UP001139031">
    <property type="component" value="Unassembled WGS sequence"/>
</dbReference>
<dbReference type="PANTHER" id="PTHR38600:SF2">
    <property type="entry name" value="SLL0088 PROTEIN"/>
    <property type="match status" value="1"/>
</dbReference>
<accession>A0ABS7TK48</accession>
<comment type="caution">
    <text evidence="2">The sequence shown here is derived from an EMBL/GenBank/DDBJ whole genome shotgun (WGS) entry which is preliminary data.</text>
</comment>
<dbReference type="PRINTS" id="PR00778">
    <property type="entry name" value="HTHARSR"/>
</dbReference>
<dbReference type="RefSeq" id="WP_224190337.1">
    <property type="nucleotide sequence ID" value="NZ_JAIRAU010000001.1"/>
</dbReference>
<dbReference type="Gene3D" id="1.10.10.10">
    <property type="entry name" value="Winged helix-like DNA-binding domain superfamily/Winged helix DNA-binding domain"/>
    <property type="match status" value="1"/>
</dbReference>
<dbReference type="EMBL" id="JAIRAU010000001">
    <property type="protein sequence ID" value="MBZ5708591.1"/>
    <property type="molecule type" value="Genomic_DNA"/>
</dbReference>
<evidence type="ECO:0000313" key="3">
    <source>
        <dbReference type="Proteomes" id="UP001139031"/>
    </source>
</evidence>
<dbReference type="SMART" id="SM00418">
    <property type="entry name" value="HTH_ARSR"/>
    <property type="match status" value="1"/>
</dbReference>
<dbReference type="PANTHER" id="PTHR38600">
    <property type="entry name" value="TRANSCRIPTIONAL REGULATORY PROTEIN"/>
    <property type="match status" value="1"/>
</dbReference>
<feature type="domain" description="HTH arsR-type" evidence="1">
    <location>
        <begin position="1"/>
        <end position="89"/>
    </location>
</feature>
<dbReference type="NCBIfam" id="NF033788">
    <property type="entry name" value="HTH_metalloreg"/>
    <property type="match status" value="1"/>
</dbReference>
<evidence type="ECO:0000313" key="2">
    <source>
        <dbReference type="EMBL" id="MBZ5708591.1"/>
    </source>
</evidence>
<dbReference type="InterPro" id="IPR011991">
    <property type="entry name" value="ArsR-like_HTH"/>
</dbReference>
<evidence type="ECO:0000259" key="1">
    <source>
        <dbReference type="PROSITE" id="PS50987"/>
    </source>
</evidence>
<name>A0ABS7TK48_9BACT</name>
<dbReference type="SUPFAM" id="SSF46785">
    <property type="entry name" value="Winged helix' DNA-binding domain"/>
    <property type="match status" value="1"/>
</dbReference>
<proteinExistence type="predicted"/>